<reference evidence="2 3" key="1">
    <citation type="submission" date="2013-11" db="EMBL/GenBank/DDBJ databases">
        <title>The Genome Sequence of Plasmodium yoelii 17X.</title>
        <authorList>
            <consortium name="The Broad Institute Genomics Platform"/>
            <consortium name="The Broad Institute Genome Sequencing Center for Infectious Disease"/>
            <person name="Neafsey D."/>
            <person name="Adams J."/>
            <person name="Walker B."/>
            <person name="Young S.K."/>
            <person name="Zeng Q."/>
            <person name="Gargeya S."/>
            <person name="Fitzgerald M."/>
            <person name="Haas B."/>
            <person name="Abouelleil A."/>
            <person name="Alvarado L."/>
            <person name="Chapman S.B."/>
            <person name="Gainer-Dewar J."/>
            <person name="Goldberg J."/>
            <person name="Griggs A."/>
            <person name="Gujja S."/>
            <person name="Hansen M."/>
            <person name="Howarth C."/>
            <person name="Imamovic A."/>
            <person name="Ireland A."/>
            <person name="Larimer J."/>
            <person name="McCowan C."/>
            <person name="Murphy C."/>
            <person name="Pearson M."/>
            <person name="Poon T.W."/>
            <person name="Priest M."/>
            <person name="Roberts A."/>
            <person name="Saif S."/>
            <person name="Shea T."/>
            <person name="Sykes S."/>
            <person name="Wortman J."/>
            <person name="Nusbaum C."/>
            <person name="Birren B."/>
        </authorList>
    </citation>
    <scope>NUCLEOTIDE SEQUENCE [LARGE SCALE GENOMIC DNA]</scope>
    <source>
        <strain evidence="2 3">17X</strain>
    </source>
</reference>
<proteinExistence type="predicted"/>
<dbReference type="NCBIfam" id="TIGR01590">
    <property type="entry name" value="yir-bir-cir_Pla"/>
    <property type="match status" value="1"/>
</dbReference>
<feature type="transmembrane region" description="Helical" evidence="1">
    <location>
        <begin position="229"/>
        <end position="248"/>
    </location>
</feature>
<protein>
    <recommendedName>
        <fullName evidence="4">YIR protein</fullName>
    </recommendedName>
</protein>
<gene>
    <name evidence="2" type="ORF">YYC_04806</name>
</gene>
<keyword evidence="3" id="KW-1185">Reference proteome</keyword>
<evidence type="ECO:0000313" key="2">
    <source>
        <dbReference type="EMBL" id="ETB57298.1"/>
    </source>
</evidence>
<organism evidence="2 3">
    <name type="scientific">Plasmodium yoelii 17X</name>
    <dbReference type="NCBI Taxonomy" id="1323249"/>
    <lineage>
        <taxon>Eukaryota</taxon>
        <taxon>Sar</taxon>
        <taxon>Alveolata</taxon>
        <taxon>Apicomplexa</taxon>
        <taxon>Aconoidasida</taxon>
        <taxon>Haemosporida</taxon>
        <taxon>Plasmodiidae</taxon>
        <taxon>Plasmodium</taxon>
        <taxon>Plasmodium (Vinckeia)</taxon>
    </lineage>
</organism>
<sequence length="270" mass="31222">MSYKECELINAADNYVFGDPNSRENSYESFFNSYCPGSNCSSDEEKIISGFIMLLNNLENLESDKIVEYASLWLSHKLNQKKEIETTKLYDFYTNRIEKIDFYKGKISNASDDRINTDLIEKKIGSMDIDIKDISNFYDAFKSLCNMYSEISEKTNNVCNKCLENAGEFFEKCEKVKNVFDITKGSSYLQLWLSLSKDYKNFEQMYNSIWCTNGPPLVACSRSSVTKNILITIAIIFVAASILLGISYKYSLFGFRKRSQKQHLREKLKK</sequence>
<dbReference type="Pfam" id="PF06022">
    <property type="entry name" value="Cir_Bir_Yir"/>
    <property type="match status" value="1"/>
</dbReference>
<evidence type="ECO:0008006" key="4">
    <source>
        <dbReference type="Google" id="ProtNLM"/>
    </source>
</evidence>
<name>V7PG28_PLAYE</name>
<evidence type="ECO:0000256" key="1">
    <source>
        <dbReference type="SAM" id="Phobius"/>
    </source>
</evidence>
<dbReference type="InterPro" id="IPR006477">
    <property type="entry name" value="Yir_bir_cir"/>
</dbReference>
<dbReference type="EMBL" id="KI635806">
    <property type="protein sequence ID" value="ETB57298.1"/>
    <property type="molecule type" value="Genomic_DNA"/>
</dbReference>
<keyword evidence="1" id="KW-0472">Membrane</keyword>
<keyword evidence="1" id="KW-0812">Transmembrane</keyword>
<keyword evidence="1" id="KW-1133">Transmembrane helix</keyword>
<accession>V7PG28</accession>
<dbReference type="AlphaFoldDB" id="V7PG28"/>
<evidence type="ECO:0000313" key="3">
    <source>
        <dbReference type="Proteomes" id="UP000018538"/>
    </source>
</evidence>
<dbReference type="Proteomes" id="UP000018538">
    <property type="component" value="Unassembled WGS sequence"/>
</dbReference>